<dbReference type="InterPro" id="IPR019109">
    <property type="entry name" value="MamF_MmsF"/>
</dbReference>
<dbReference type="AlphaFoldDB" id="A0A0M0LBG8"/>
<dbReference type="Pfam" id="PF09685">
    <property type="entry name" value="MamF_MmsF"/>
    <property type="match status" value="1"/>
</dbReference>
<dbReference type="EMBL" id="LILB01000007">
    <property type="protein sequence ID" value="KOO48379.1"/>
    <property type="molecule type" value="Genomic_DNA"/>
</dbReference>
<keyword evidence="4 5" id="KW-0472">Membrane</keyword>
<dbReference type="STRING" id="263475.AMD00_18475"/>
<dbReference type="OrthoDB" id="2989462at2"/>
<dbReference type="PATRIC" id="fig|263475.3.peg.2536"/>
<proteinExistence type="predicted"/>
<evidence type="ECO:0008006" key="8">
    <source>
        <dbReference type="Google" id="ProtNLM"/>
    </source>
</evidence>
<evidence type="ECO:0000256" key="4">
    <source>
        <dbReference type="ARBA" id="ARBA00023136"/>
    </source>
</evidence>
<evidence type="ECO:0000313" key="6">
    <source>
        <dbReference type="EMBL" id="KOO48379.1"/>
    </source>
</evidence>
<keyword evidence="7" id="KW-1185">Reference proteome</keyword>
<evidence type="ECO:0000256" key="1">
    <source>
        <dbReference type="ARBA" id="ARBA00004141"/>
    </source>
</evidence>
<keyword evidence="3 5" id="KW-1133">Transmembrane helix</keyword>
<evidence type="ECO:0000313" key="7">
    <source>
        <dbReference type="Proteomes" id="UP000036867"/>
    </source>
</evidence>
<organism evidence="6 7">
    <name type="scientific">Viridibacillus arvi</name>
    <dbReference type="NCBI Taxonomy" id="263475"/>
    <lineage>
        <taxon>Bacteria</taxon>
        <taxon>Bacillati</taxon>
        <taxon>Bacillota</taxon>
        <taxon>Bacilli</taxon>
        <taxon>Bacillales</taxon>
        <taxon>Caryophanaceae</taxon>
        <taxon>Viridibacillus</taxon>
    </lineage>
</organism>
<dbReference type="Proteomes" id="UP000036867">
    <property type="component" value="Unassembled WGS sequence"/>
</dbReference>
<dbReference type="GeneID" id="301138083"/>
<feature type="transmembrane region" description="Helical" evidence="5">
    <location>
        <begin position="41"/>
        <end position="61"/>
    </location>
</feature>
<reference evidence="7" key="1">
    <citation type="submission" date="2015-08" db="EMBL/GenBank/DDBJ databases">
        <title>Fjat-10028 dsm 16317.</title>
        <authorList>
            <person name="Liu B."/>
            <person name="Wang J."/>
            <person name="Zhu Y."/>
            <person name="Liu G."/>
            <person name="Chen Q."/>
            <person name="Chen Z."/>
            <person name="Lan J."/>
            <person name="Che J."/>
            <person name="Ge C."/>
            <person name="Shi H."/>
            <person name="Pan Z."/>
            <person name="Liu X."/>
        </authorList>
    </citation>
    <scope>NUCLEOTIDE SEQUENCE [LARGE SCALE GENOMIC DNA]</scope>
    <source>
        <strain evidence="7">DSM 16317</strain>
    </source>
</reference>
<feature type="transmembrane region" description="Helical" evidence="5">
    <location>
        <begin position="6"/>
        <end position="29"/>
    </location>
</feature>
<keyword evidence="2 5" id="KW-0812">Transmembrane</keyword>
<evidence type="ECO:0000256" key="3">
    <source>
        <dbReference type="ARBA" id="ARBA00022989"/>
    </source>
</evidence>
<comment type="subcellular location">
    <subcellularLocation>
        <location evidence="1">Membrane</location>
        <topology evidence="1">Multi-pass membrane protein</topology>
    </subcellularLocation>
</comment>
<dbReference type="RefSeq" id="WP_053418515.1">
    <property type="nucleotide sequence ID" value="NZ_JBCMHV010000016.1"/>
</dbReference>
<comment type="caution">
    <text evidence="6">The sequence shown here is derived from an EMBL/GenBank/DDBJ whole genome shotgun (WGS) entry which is preliminary data.</text>
</comment>
<gene>
    <name evidence="6" type="ORF">AMD00_18475</name>
</gene>
<protein>
    <recommendedName>
        <fullName evidence="8">DUF4870 domain-containing protein</fullName>
    </recommendedName>
</protein>
<name>A0A0M0LBG8_9BACL</name>
<feature type="transmembrane region" description="Helical" evidence="5">
    <location>
        <begin position="67"/>
        <end position="87"/>
    </location>
</feature>
<evidence type="ECO:0000256" key="5">
    <source>
        <dbReference type="SAM" id="Phobius"/>
    </source>
</evidence>
<sequence>MESKGLKVILHASAFFAPCLVPILFYIFIDDKQIKRLSIQALLFQFVMWVLVIVSGILSFLLIGLPFLVVFLIMGVVVPVIGIVKALNDTDWDYPIVGKWY</sequence>
<evidence type="ECO:0000256" key="2">
    <source>
        <dbReference type="ARBA" id="ARBA00022692"/>
    </source>
</evidence>
<accession>A0A0M0LBG8</accession>